<evidence type="ECO:0000256" key="4">
    <source>
        <dbReference type="ARBA" id="ARBA00022692"/>
    </source>
</evidence>
<evidence type="ECO:0000313" key="10">
    <source>
        <dbReference type="Proteomes" id="UP000000852"/>
    </source>
</evidence>
<dbReference type="KEGG" id="phe:Phep_2221"/>
<evidence type="ECO:0000256" key="2">
    <source>
        <dbReference type="ARBA" id="ARBA00022448"/>
    </source>
</evidence>
<evidence type="ECO:0000256" key="3">
    <source>
        <dbReference type="ARBA" id="ARBA00022452"/>
    </source>
</evidence>
<dbReference type="Gene3D" id="2.170.130.10">
    <property type="entry name" value="TonB-dependent receptor, plug domain"/>
    <property type="match status" value="1"/>
</dbReference>
<dbReference type="SUPFAM" id="SSF56935">
    <property type="entry name" value="Porins"/>
    <property type="match status" value="1"/>
</dbReference>
<organism evidence="9 10">
    <name type="scientific">Pedobacter heparinus (strain ATCC 13125 / DSM 2366 / CIP 104194 / JCM 7457 / NBRC 12017 / NCIMB 9290 / NRRL B-14731 / HIM 762-3)</name>
    <dbReference type="NCBI Taxonomy" id="485917"/>
    <lineage>
        <taxon>Bacteria</taxon>
        <taxon>Pseudomonadati</taxon>
        <taxon>Bacteroidota</taxon>
        <taxon>Sphingobacteriia</taxon>
        <taxon>Sphingobacteriales</taxon>
        <taxon>Sphingobacteriaceae</taxon>
        <taxon>Pedobacter</taxon>
    </lineage>
</organism>
<dbReference type="InterPro" id="IPR037066">
    <property type="entry name" value="Plug_dom_sf"/>
</dbReference>
<dbReference type="NCBIfam" id="TIGR04056">
    <property type="entry name" value="OMP_RagA_SusC"/>
    <property type="match status" value="1"/>
</dbReference>
<dbReference type="eggNOG" id="COG1629">
    <property type="taxonomic scope" value="Bacteria"/>
</dbReference>
<dbReference type="GO" id="GO:0009279">
    <property type="term" value="C:cell outer membrane"/>
    <property type="evidence" value="ECO:0007669"/>
    <property type="project" value="UniProtKB-SubCell"/>
</dbReference>
<dbReference type="AlphaFoldDB" id="C6XY07"/>
<evidence type="ECO:0000259" key="8">
    <source>
        <dbReference type="Pfam" id="PF07715"/>
    </source>
</evidence>
<reference evidence="9 10" key="1">
    <citation type="journal article" date="2009" name="Stand. Genomic Sci.">
        <title>Complete genome sequence of Pedobacter heparinus type strain (HIM 762-3).</title>
        <authorList>
            <person name="Han C."/>
            <person name="Spring S."/>
            <person name="Lapidus A."/>
            <person name="Del Rio T.G."/>
            <person name="Tice H."/>
            <person name="Copeland A."/>
            <person name="Cheng J.F."/>
            <person name="Lucas S."/>
            <person name="Chen F."/>
            <person name="Nolan M."/>
            <person name="Bruce D."/>
            <person name="Goodwin L."/>
            <person name="Pitluck S."/>
            <person name="Ivanova N."/>
            <person name="Mavromatis K."/>
            <person name="Mikhailova N."/>
            <person name="Pati A."/>
            <person name="Chen A."/>
            <person name="Palaniappan K."/>
            <person name="Land M."/>
            <person name="Hauser L."/>
            <person name="Chang Y.J."/>
            <person name="Jeffries C.C."/>
            <person name="Saunders E."/>
            <person name="Chertkov O."/>
            <person name="Brettin T."/>
            <person name="Goker M."/>
            <person name="Rohde M."/>
            <person name="Bristow J."/>
            <person name="Eisen J.A."/>
            <person name="Markowitz V."/>
            <person name="Hugenholtz P."/>
            <person name="Kyrpides N.C."/>
            <person name="Klenk H.P."/>
            <person name="Detter J.C."/>
        </authorList>
    </citation>
    <scope>NUCLEOTIDE SEQUENCE [LARGE SCALE GENOMIC DNA]</scope>
    <source>
        <strain evidence="10">ATCC 13125 / DSM 2366 / CIP 104194 / JCM 7457 / NBRC 12017 / NCIMB 9290 / NRRL B-14731 / HIM 762-3</strain>
    </source>
</reference>
<dbReference type="Gene3D" id="2.60.40.1120">
    <property type="entry name" value="Carboxypeptidase-like, regulatory domain"/>
    <property type="match status" value="1"/>
</dbReference>
<name>C6XY07_PEDHD</name>
<sequence length="1079" mass="120088">MNRILQKICILIGLLYLNIDAFAQTDIITGVVYDESKNVTFPGVTVMLVNRNNLVLTGITTDNDGKFRLKKTDNAEKIIFSYVGYKKQEFVIGTRKSFEVVLINGYNTMDELKIVGQKNPKADMGFLSIDKKELSSAVASVNLEDLKNLPVTSVEQLIQGAAPGLQVVAASGDPGAAATIRIRGISSISGINDPLWVVDGTEVIGNDYKVQSITDFGFSPIGDIDPSDIESIDILKDASATALYGSKGANGVIVIKTKRGKQGKPEFSFTSKFTFTEVPRTIPMMSGDEHRIFSIESYGNGTDDGSFLKELRGDLTRADAWKYNNNTDWIAAITRKGYYQQYNTSLSGGGERVTYYWGVGYTNQYGTTKGTGYDRFNNRFNLNYKVSDRLKISADLSFINSITDKRGQTHPINEKGLTDFTADEISPMAYAREISAYYPIYSRNGLDYFVDRADPVSVTSRYNPLAIIDYSTYLTKSNRFMASTVIEYKILKNLEFRSQIGVDFRESADEYFLPGYATAAIAGEALFNAGMQTEGHQLMINNSNRLTWSAFSKKNHRLTVTGVLNLTMDKDNSTSVSYSNGASPQLRASDASAVVASAGGAFGERRNIGTFLQGHYVFKDRYFLTATAKMEGDSRYGKDNLYTVYPAIGAGWEMSKEKFLSDVKWITNIKPRFAFGITGNLPNVLNLYDVAYATGTGYLGQTYTYPSKFAYDNIKQESTTEYNTGVDWSLFDNAVSGQIDYYTRTTTNLLLQETLSSTLGYASQYINFGSVRNSGLELGISALILKGDKKSLRWRTFFNISRNRNKLLSLPEKFDAAAFTQTKDGFTSKLQAGDVIGGFYGYRALGVYPTDQDAILKDKDGAIIYEADGLTPKRMRFGSNTGHQFSGGEMQYDDINGDGIINELDRVQIGDANPMFYGGWNNSFNLANWSLQVNFQYQYGNDVINLTRKSLEKMADSKNQAKSVTDRWRKQGDISNIPRADRLAEWNYAASTRWVEDASYLRLKTVSLSYDFDKKTVGRLKIGIRSMSAFLTAYNLYTWTRYLGIDPEVPITGSVNMFGIDNNTTAPAKQYTLGLRVSL</sequence>
<dbReference type="Pfam" id="PF07715">
    <property type="entry name" value="Plug"/>
    <property type="match status" value="1"/>
</dbReference>
<keyword evidence="3 7" id="KW-1134">Transmembrane beta strand</keyword>
<keyword evidence="6 7" id="KW-0998">Cell outer membrane</keyword>
<evidence type="ECO:0000313" key="9">
    <source>
        <dbReference type="EMBL" id="ACU04425.1"/>
    </source>
</evidence>
<dbReference type="InterPro" id="IPR023997">
    <property type="entry name" value="TonB-dep_OMP_SusC/RagA_CS"/>
</dbReference>
<evidence type="ECO:0000256" key="6">
    <source>
        <dbReference type="ARBA" id="ARBA00023237"/>
    </source>
</evidence>
<evidence type="ECO:0000256" key="5">
    <source>
        <dbReference type="ARBA" id="ARBA00023136"/>
    </source>
</evidence>
<proteinExistence type="inferred from homology"/>
<comment type="subcellular location">
    <subcellularLocation>
        <location evidence="1 7">Cell outer membrane</location>
        <topology evidence="1 7">Multi-pass membrane protein</topology>
    </subcellularLocation>
</comment>
<dbReference type="Proteomes" id="UP000000852">
    <property type="component" value="Chromosome"/>
</dbReference>
<dbReference type="HOGENOM" id="CLU_004317_0_1_10"/>
<keyword evidence="9" id="KW-0675">Receptor</keyword>
<keyword evidence="5 7" id="KW-0472">Membrane</keyword>
<dbReference type="InterPro" id="IPR012910">
    <property type="entry name" value="Plug_dom"/>
</dbReference>
<protein>
    <submittedName>
        <fullName evidence="9">TonB-dependent receptor plug</fullName>
    </submittedName>
</protein>
<dbReference type="InterPro" id="IPR023996">
    <property type="entry name" value="TonB-dep_OMP_SusC/RagA"/>
</dbReference>
<evidence type="ECO:0000256" key="1">
    <source>
        <dbReference type="ARBA" id="ARBA00004571"/>
    </source>
</evidence>
<dbReference type="Gene3D" id="2.40.170.20">
    <property type="entry name" value="TonB-dependent receptor, beta-barrel domain"/>
    <property type="match status" value="1"/>
</dbReference>
<dbReference type="SUPFAM" id="SSF49464">
    <property type="entry name" value="Carboxypeptidase regulatory domain-like"/>
    <property type="match status" value="1"/>
</dbReference>
<keyword evidence="4 7" id="KW-0812">Transmembrane</keyword>
<accession>C6XY07</accession>
<dbReference type="PROSITE" id="PS52016">
    <property type="entry name" value="TONB_DEPENDENT_REC_3"/>
    <property type="match status" value="1"/>
</dbReference>
<keyword evidence="10" id="KW-1185">Reference proteome</keyword>
<dbReference type="InterPro" id="IPR036942">
    <property type="entry name" value="Beta-barrel_TonB_sf"/>
</dbReference>
<keyword evidence="2 7" id="KW-0813">Transport</keyword>
<dbReference type="RefSeq" id="WP_015808038.1">
    <property type="nucleotide sequence ID" value="NC_013061.1"/>
</dbReference>
<comment type="similarity">
    <text evidence="7">Belongs to the TonB-dependent receptor family.</text>
</comment>
<evidence type="ECO:0000256" key="7">
    <source>
        <dbReference type="PROSITE-ProRule" id="PRU01360"/>
    </source>
</evidence>
<gene>
    <name evidence="9" type="ordered locus">Phep_2221</name>
</gene>
<dbReference type="Pfam" id="PF13715">
    <property type="entry name" value="CarbopepD_reg_2"/>
    <property type="match status" value="1"/>
</dbReference>
<dbReference type="EMBL" id="CP001681">
    <property type="protein sequence ID" value="ACU04425.1"/>
    <property type="molecule type" value="Genomic_DNA"/>
</dbReference>
<dbReference type="InterPro" id="IPR039426">
    <property type="entry name" value="TonB-dep_rcpt-like"/>
</dbReference>
<dbReference type="OrthoDB" id="1019466at2"/>
<feature type="domain" description="TonB-dependent receptor plug" evidence="8">
    <location>
        <begin position="131"/>
        <end position="252"/>
    </location>
</feature>
<dbReference type="NCBIfam" id="TIGR04057">
    <property type="entry name" value="SusC_RagA_signa"/>
    <property type="match status" value="1"/>
</dbReference>
<dbReference type="InterPro" id="IPR008969">
    <property type="entry name" value="CarboxyPept-like_regulatory"/>
</dbReference>
<dbReference type="STRING" id="485917.Phep_2221"/>